<feature type="transmembrane region" description="Helical" evidence="6">
    <location>
        <begin position="316"/>
        <end position="337"/>
    </location>
</feature>
<dbReference type="Proteomes" id="UP001059295">
    <property type="component" value="Chromosome"/>
</dbReference>
<evidence type="ECO:0000313" key="8">
    <source>
        <dbReference type="EMBL" id="UWN57711.1"/>
    </source>
</evidence>
<organism evidence="8 9">
    <name type="scientific">Alistipes ihumii AP11</name>
    <dbReference type="NCBI Taxonomy" id="1211813"/>
    <lineage>
        <taxon>Bacteria</taxon>
        <taxon>Pseudomonadati</taxon>
        <taxon>Bacteroidota</taxon>
        <taxon>Bacteroidia</taxon>
        <taxon>Bacteroidales</taxon>
        <taxon>Rikenellaceae</taxon>
        <taxon>Alistipes</taxon>
    </lineage>
</organism>
<feature type="transmembrane region" description="Helical" evidence="6">
    <location>
        <begin position="278"/>
        <end position="304"/>
    </location>
</feature>
<dbReference type="PRINTS" id="PR01036">
    <property type="entry name" value="TCRTETB"/>
</dbReference>
<evidence type="ECO:0000256" key="6">
    <source>
        <dbReference type="SAM" id="Phobius"/>
    </source>
</evidence>
<feature type="transmembrane region" description="Helical" evidence="6">
    <location>
        <begin position="409"/>
        <end position="430"/>
    </location>
</feature>
<dbReference type="SUPFAM" id="SSF103473">
    <property type="entry name" value="MFS general substrate transporter"/>
    <property type="match status" value="1"/>
</dbReference>
<evidence type="ECO:0000259" key="7">
    <source>
        <dbReference type="PROSITE" id="PS50850"/>
    </source>
</evidence>
<accession>A0ABY5V0I5</accession>
<dbReference type="InterPro" id="IPR011701">
    <property type="entry name" value="MFS"/>
</dbReference>
<keyword evidence="9" id="KW-1185">Reference proteome</keyword>
<dbReference type="Gene3D" id="1.20.1720.10">
    <property type="entry name" value="Multidrug resistance protein D"/>
    <property type="match status" value="1"/>
</dbReference>
<feature type="transmembrane region" description="Helical" evidence="6">
    <location>
        <begin position="180"/>
        <end position="200"/>
    </location>
</feature>
<proteinExistence type="predicted"/>
<feature type="transmembrane region" description="Helical" evidence="6">
    <location>
        <begin position="240"/>
        <end position="258"/>
    </location>
</feature>
<evidence type="ECO:0000256" key="5">
    <source>
        <dbReference type="ARBA" id="ARBA00023136"/>
    </source>
</evidence>
<feature type="domain" description="Major facilitator superfamily (MFS) profile" evidence="7">
    <location>
        <begin position="26"/>
        <end position="463"/>
    </location>
</feature>
<dbReference type="Gene3D" id="1.20.1250.20">
    <property type="entry name" value="MFS general substrate transporter like domains"/>
    <property type="match status" value="1"/>
</dbReference>
<dbReference type="GeneID" id="82890613"/>
<feature type="transmembrane region" description="Helical" evidence="6">
    <location>
        <begin position="125"/>
        <end position="142"/>
    </location>
</feature>
<gene>
    <name evidence="8" type="ORF">NQ491_02725</name>
</gene>
<dbReference type="RefSeq" id="WP_147524889.1">
    <property type="nucleotide sequence ID" value="NZ_CAPH01000004.1"/>
</dbReference>
<reference evidence="8" key="1">
    <citation type="journal article" date="2022" name="Cell">
        <title>Design, construction, and in vivo augmentation of a complex gut microbiome.</title>
        <authorList>
            <person name="Cheng A.G."/>
            <person name="Ho P.Y."/>
            <person name="Aranda-Diaz A."/>
            <person name="Jain S."/>
            <person name="Yu F.B."/>
            <person name="Meng X."/>
            <person name="Wang M."/>
            <person name="Iakiviak M."/>
            <person name="Nagashima K."/>
            <person name="Zhao A."/>
            <person name="Murugkar P."/>
            <person name="Patil A."/>
            <person name="Atabakhsh K."/>
            <person name="Weakley A."/>
            <person name="Yan J."/>
            <person name="Brumbaugh A.R."/>
            <person name="Higginbottom S."/>
            <person name="Dimas A."/>
            <person name="Shiver A.L."/>
            <person name="Deutschbauer A."/>
            <person name="Neff N."/>
            <person name="Sonnenburg J.L."/>
            <person name="Huang K.C."/>
            <person name="Fischbach M.A."/>
        </authorList>
    </citation>
    <scope>NUCLEOTIDE SEQUENCE</scope>
    <source>
        <strain evidence="8">AP11</strain>
    </source>
</reference>
<feature type="transmembrane region" description="Helical" evidence="6">
    <location>
        <begin position="60"/>
        <end position="80"/>
    </location>
</feature>
<feature type="transmembrane region" description="Helical" evidence="6">
    <location>
        <begin position="24"/>
        <end position="48"/>
    </location>
</feature>
<name>A0ABY5V0I5_9BACT</name>
<dbReference type="PANTHER" id="PTHR42718:SF9">
    <property type="entry name" value="MAJOR FACILITATOR SUPERFAMILY MULTIDRUG TRANSPORTER MFSC"/>
    <property type="match status" value="1"/>
</dbReference>
<keyword evidence="4 6" id="KW-1133">Transmembrane helix</keyword>
<feature type="transmembrane region" description="Helical" evidence="6">
    <location>
        <begin position="154"/>
        <end position="174"/>
    </location>
</feature>
<feature type="transmembrane region" description="Helical" evidence="6">
    <location>
        <begin position="92"/>
        <end position="113"/>
    </location>
</feature>
<protein>
    <submittedName>
        <fullName evidence="8">MFS transporter</fullName>
    </submittedName>
</protein>
<dbReference type="Pfam" id="PF07690">
    <property type="entry name" value="MFS_1"/>
    <property type="match status" value="1"/>
</dbReference>
<keyword evidence="5 6" id="KW-0472">Membrane</keyword>
<evidence type="ECO:0000256" key="1">
    <source>
        <dbReference type="ARBA" id="ARBA00004141"/>
    </source>
</evidence>
<dbReference type="InterPro" id="IPR020846">
    <property type="entry name" value="MFS_dom"/>
</dbReference>
<evidence type="ECO:0000256" key="3">
    <source>
        <dbReference type="ARBA" id="ARBA00022692"/>
    </source>
</evidence>
<keyword evidence="3 6" id="KW-0812">Transmembrane</keyword>
<evidence type="ECO:0000256" key="4">
    <source>
        <dbReference type="ARBA" id="ARBA00022989"/>
    </source>
</evidence>
<keyword evidence="2" id="KW-0813">Transport</keyword>
<feature type="transmembrane region" description="Helical" evidence="6">
    <location>
        <begin position="436"/>
        <end position="459"/>
    </location>
</feature>
<dbReference type="CDD" id="cd17321">
    <property type="entry name" value="MFS_MMR_MDR_like"/>
    <property type="match status" value="1"/>
</dbReference>
<feature type="transmembrane region" description="Helical" evidence="6">
    <location>
        <begin position="212"/>
        <end position="234"/>
    </location>
</feature>
<evidence type="ECO:0000313" key="9">
    <source>
        <dbReference type="Proteomes" id="UP001059295"/>
    </source>
</evidence>
<feature type="transmembrane region" description="Helical" evidence="6">
    <location>
        <begin position="344"/>
        <end position="364"/>
    </location>
</feature>
<comment type="subcellular location">
    <subcellularLocation>
        <location evidence="1">Membrane</location>
        <topology evidence="1">Multi-pass membrane protein</topology>
    </subcellularLocation>
</comment>
<dbReference type="EMBL" id="CP102294">
    <property type="protein sequence ID" value="UWN57711.1"/>
    <property type="molecule type" value="Genomic_DNA"/>
</dbReference>
<evidence type="ECO:0000256" key="2">
    <source>
        <dbReference type="ARBA" id="ARBA00022448"/>
    </source>
</evidence>
<dbReference type="PANTHER" id="PTHR42718">
    <property type="entry name" value="MAJOR FACILITATOR SUPERFAMILY MULTIDRUG TRANSPORTER MFSC"/>
    <property type="match status" value="1"/>
</dbReference>
<dbReference type="PROSITE" id="PS50850">
    <property type="entry name" value="MFS"/>
    <property type="match status" value="1"/>
</dbReference>
<dbReference type="InterPro" id="IPR036259">
    <property type="entry name" value="MFS_trans_sf"/>
</dbReference>
<sequence length="474" mass="49411">MRLYSDATYVDPTMQDGIPLPRRYGAIAAIALGVSLSVLDGTIANVALPTIAGDLRISPASSIWVVNAYQLAIVVSLLALSSLGDLIGYRKIYLGGLIVFTLASLGCVLSRSLAELTVARTVQGFGAAAVSSVNTALIRVIYPRRYLGRGMGINALVVAVSAAAGPTVAAGVLSVAPWPWLFAVNLPLGLLAILLGRRFLPRNPVEARGRKFDWTSAVMNAWTFGLLIASIEGYAHGLDARHIVPGAVAALVLGYFFVRRQLHRPYPLLPVDLFRIPIFSMSIATSVCSFTAQMLAMVSLPFFLQSVCGRSEVDTGLLLTAWPVAIIFVAPLAGLLVERVHAGVLGGIGLFVFSVGLFSLAFLPEEISDGGILWRMALCGAGFGLFQSPNNSLIISSAPPGRSGGASGMLATARLVGQTTGAALVALLFHLFADNGATVCLTIAGSVAAAGAVVSSIRISQPLPEALSRKGSGA</sequence>